<dbReference type="AlphaFoldDB" id="A0A834LSY0"/>
<keyword evidence="7" id="KW-1185">Reference proteome</keyword>
<organism evidence="6 7">
    <name type="scientific">Rhododendron simsii</name>
    <name type="common">Sims's rhododendron</name>
    <dbReference type="NCBI Taxonomy" id="118357"/>
    <lineage>
        <taxon>Eukaryota</taxon>
        <taxon>Viridiplantae</taxon>
        <taxon>Streptophyta</taxon>
        <taxon>Embryophyta</taxon>
        <taxon>Tracheophyta</taxon>
        <taxon>Spermatophyta</taxon>
        <taxon>Magnoliopsida</taxon>
        <taxon>eudicotyledons</taxon>
        <taxon>Gunneridae</taxon>
        <taxon>Pentapetalae</taxon>
        <taxon>asterids</taxon>
        <taxon>Ericales</taxon>
        <taxon>Ericaceae</taxon>
        <taxon>Ericoideae</taxon>
        <taxon>Rhodoreae</taxon>
        <taxon>Rhododendron</taxon>
    </lineage>
</organism>
<dbReference type="GO" id="GO:0003677">
    <property type="term" value="F:DNA binding"/>
    <property type="evidence" value="ECO:0007669"/>
    <property type="project" value="UniProtKB-KW"/>
</dbReference>
<evidence type="ECO:0000256" key="2">
    <source>
        <dbReference type="ARBA" id="ARBA00023125"/>
    </source>
</evidence>
<evidence type="ECO:0000313" key="6">
    <source>
        <dbReference type="EMBL" id="KAF7151030.1"/>
    </source>
</evidence>
<dbReference type="SUPFAM" id="SSF101941">
    <property type="entry name" value="NAC domain"/>
    <property type="match status" value="1"/>
</dbReference>
<dbReference type="Proteomes" id="UP000626092">
    <property type="component" value="Unassembled WGS sequence"/>
</dbReference>
<dbReference type="OrthoDB" id="730183at2759"/>
<keyword evidence="4" id="KW-0539">Nucleus</keyword>
<sequence length="135" mass="15416">MTVPTGYLFRPTDQELLLKYLDKKCTNEALPCGVVIDCEIYGAGDKVPWQIFTDQKEDPWEICKTKDKRTDYGRQKLTVEELEAIWEEEEHGGYSPWHCDNSALVPLDSNTATSNTNFNFHMPAAYRQSAPPVVD</sequence>
<dbReference type="Pfam" id="PF02365">
    <property type="entry name" value="NAM"/>
    <property type="match status" value="1"/>
</dbReference>
<keyword evidence="2" id="KW-0238">DNA-binding</keyword>
<evidence type="ECO:0000256" key="1">
    <source>
        <dbReference type="ARBA" id="ARBA00023015"/>
    </source>
</evidence>
<dbReference type="EMBL" id="WJXA01000002">
    <property type="protein sequence ID" value="KAF7151030.1"/>
    <property type="molecule type" value="Genomic_DNA"/>
</dbReference>
<comment type="caution">
    <text evidence="6">The sequence shown here is derived from an EMBL/GenBank/DDBJ whole genome shotgun (WGS) entry which is preliminary data.</text>
</comment>
<keyword evidence="1" id="KW-0805">Transcription regulation</keyword>
<evidence type="ECO:0000256" key="3">
    <source>
        <dbReference type="ARBA" id="ARBA00023163"/>
    </source>
</evidence>
<dbReference type="GO" id="GO:0006355">
    <property type="term" value="P:regulation of DNA-templated transcription"/>
    <property type="evidence" value="ECO:0007669"/>
    <property type="project" value="InterPro"/>
</dbReference>
<dbReference type="Gene3D" id="2.170.150.80">
    <property type="entry name" value="NAC domain"/>
    <property type="match status" value="1"/>
</dbReference>
<proteinExistence type="predicted"/>
<dbReference type="InterPro" id="IPR003441">
    <property type="entry name" value="NAC-dom"/>
</dbReference>
<evidence type="ECO:0000256" key="4">
    <source>
        <dbReference type="ARBA" id="ARBA00023242"/>
    </source>
</evidence>
<dbReference type="InterPro" id="IPR036093">
    <property type="entry name" value="NAC_dom_sf"/>
</dbReference>
<reference evidence="6" key="1">
    <citation type="submission" date="2019-11" db="EMBL/GenBank/DDBJ databases">
        <authorList>
            <person name="Liu Y."/>
            <person name="Hou J."/>
            <person name="Li T.-Q."/>
            <person name="Guan C.-H."/>
            <person name="Wu X."/>
            <person name="Wu H.-Z."/>
            <person name="Ling F."/>
            <person name="Zhang R."/>
            <person name="Shi X.-G."/>
            <person name="Ren J.-P."/>
            <person name="Chen E.-F."/>
            <person name="Sun J.-M."/>
        </authorList>
    </citation>
    <scope>NUCLEOTIDE SEQUENCE</scope>
    <source>
        <strain evidence="6">Adult_tree_wgs_1</strain>
        <tissue evidence="6">Leaves</tissue>
    </source>
</reference>
<feature type="domain" description="NAC" evidence="5">
    <location>
        <begin position="4"/>
        <end position="89"/>
    </location>
</feature>
<gene>
    <name evidence="6" type="ORF">RHSIM_Rhsim02G0204400</name>
</gene>
<evidence type="ECO:0000313" key="7">
    <source>
        <dbReference type="Proteomes" id="UP000626092"/>
    </source>
</evidence>
<name>A0A834LSY0_RHOSS</name>
<protein>
    <recommendedName>
        <fullName evidence="5">NAC domain-containing protein</fullName>
    </recommendedName>
</protein>
<accession>A0A834LSY0</accession>
<evidence type="ECO:0000259" key="5">
    <source>
        <dbReference type="Pfam" id="PF02365"/>
    </source>
</evidence>
<keyword evidence="3" id="KW-0804">Transcription</keyword>